<keyword evidence="4" id="KW-0813">Transport</keyword>
<protein>
    <recommendedName>
        <fullName evidence="4">Nuclear pore protein</fullName>
    </recommendedName>
</protein>
<dbReference type="InterPro" id="IPR007231">
    <property type="entry name" value="Nucleoporin_int_Nup93/Nic96"/>
</dbReference>
<keyword evidence="4" id="KW-0472">Membrane</keyword>
<keyword evidence="4" id="KW-0811">Translocation</keyword>
<dbReference type="Pfam" id="PF04097">
    <property type="entry name" value="Nic96"/>
    <property type="match status" value="1"/>
</dbReference>
<sequence>MASNDLSSLLTASKGLTSHLSRPDLPSVNLSLDQIEALSRRLVSRQPGSSSDADRANYLLAQAHVDVSALSNSIAHLNASTTFSPLQPLQDTDVAGYLRVAHEQNLISTIEESRKETQEEFYRVLEERCQRDWEVKKKRVFEELGGKVSGDNRALSELRSSTLQKNSLMSSVGPNISLQMQSKMMAYDRVVTKLNAARLRGTSFPIVHELIEASLQVATDPRSIQMTQNFHILAKITGEPPALPPVEHAGAHILNTPLFERKFARVYLGNADSREAFALRQQIARGSREALEEQYWDVLERTVQARPAEAKLGGDPSVANKIRAFLLVRYYRNGEWEDRIELIAGQPLWAKLFYLVRTGHVQEALHEALNLQQALEHREPSFINHLRTWIESPDRKLPKPHRDHLQAIYNAHMLHSSTVDPFKLALYKLIGKIEPARRSVAYVTTTTEDWLWFQLAMLDEEENGGLAALTEVLLGYGERHFDGPPGHPGSKRGVWAGVLLMCGQFERAVAALWDHSETEIEAVHLAIALAYHGLLRVPPRAETSDMTPLSLSPGSKPALSLSTIIWRYVRQFVKMDSKEALQYVYSVCLSADQGNGVGKEQVESAWDLTRRIIVLANSGPGWEELVGGFRADGSRFSGVIEQGASLLHLSDSKQYNQEILIRAARHSEENDRTSEAIKLYNLAGDYATVISCLAHALGKTIAQTSPDEKARAIEKTASEILRHYERTNRAVGKDRDAVIKLLKIREAIDAKNAGKPDAALDIMESTDLIPLTGDIAKITRRAEEFKDLHQSLQRNLQTYLTLTMDALAGVHHKAKNAAVSDTTRQMTLTSVRKKSRSLMVFGGILKYRMSPDIYSYLARLDVEIAL</sequence>
<comment type="subcellular location">
    <subcellularLocation>
        <location evidence="1">Nucleus envelope</location>
    </subcellularLocation>
    <subcellularLocation>
        <location evidence="4">Nucleus</location>
        <location evidence="4">Nuclear pore complex</location>
    </subcellularLocation>
</comment>
<proteinExistence type="inferred from homology"/>
<keyword evidence="6" id="KW-1185">Reference proteome</keyword>
<keyword evidence="3 4" id="KW-0539">Nucleus</keyword>
<dbReference type="GO" id="GO:0016973">
    <property type="term" value="P:poly(A)+ mRNA export from nucleus"/>
    <property type="evidence" value="ECO:0007669"/>
    <property type="project" value="TreeGrafter"/>
</dbReference>
<keyword evidence="4" id="KW-0906">Nuclear pore complex</keyword>
<keyword evidence="4" id="KW-0509">mRNA transport</keyword>
<evidence type="ECO:0000256" key="2">
    <source>
        <dbReference type="ARBA" id="ARBA00010186"/>
    </source>
</evidence>
<dbReference type="PANTHER" id="PTHR11225">
    <property type="entry name" value="NUCLEAR PORE COMPLEX PROTEIN NUP93 NUCLEOPORIN NUP93 DEAD EYE PROTEIN"/>
    <property type="match status" value="1"/>
</dbReference>
<comment type="similarity">
    <text evidence="2 4">Belongs to the nucleoporin interacting component (NIC) family.</text>
</comment>
<dbReference type="GO" id="GO:0006606">
    <property type="term" value="P:protein import into nucleus"/>
    <property type="evidence" value="ECO:0007669"/>
    <property type="project" value="TreeGrafter"/>
</dbReference>
<evidence type="ECO:0000256" key="3">
    <source>
        <dbReference type="ARBA" id="ARBA00023242"/>
    </source>
</evidence>
<evidence type="ECO:0000313" key="6">
    <source>
        <dbReference type="Proteomes" id="UP000307440"/>
    </source>
</evidence>
<evidence type="ECO:0000256" key="4">
    <source>
        <dbReference type="RuleBase" id="RU364035"/>
    </source>
</evidence>
<dbReference type="GO" id="GO:0017056">
    <property type="term" value="F:structural constituent of nuclear pore"/>
    <property type="evidence" value="ECO:0007669"/>
    <property type="project" value="InterPro"/>
</dbReference>
<dbReference type="Proteomes" id="UP000307440">
    <property type="component" value="Unassembled WGS sequence"/>
</dbReference>
<dbReference type="AlphaFoldDB" id="A0A5C3LIG0"/>
<accession>A0A5C3LIG0</accession>
<reference evidence="5 6" key="1">
    <citation type="journal article" date="2019" name="Nat. Ecol. Evol.">
        <title>Megaphylogeny resolves global patterns of mushroom evolution.</title>
        <authorList>
            <person name="Varga T."/>
            <person name="Krizsan K."/>
            <person name="Foldi C."/>
            <person name="Dima B."/>
            <person name="Sanchez-Garcia M."/>
            <person name="Sanchez-Ramirez S."/>
            <person name="Szollosi G.J."/>
            <person name="Szarkandi J.G."/>
            <person name="Papp V."/>
            <person name="Albert L."/>
            <person name="Andreopoulos W."/>
            <person name="Angelini C."/>
            <person name="Antonin V."/>
            <person name="Barry K.W."/>
            <person name="Bougher N.L."/>
            <person name="Buchanan P."/>
            <person name="Buyck B."/>
            <person name="Bense V."/>
            <person name="Catcheside P."/>
            <person name="Chovatia M."/>
            <person name="Cooper J."/>
            <person name="Damon W."/>
            <person name="Desjardin D."/>
            <person name="Finy P."/>
            <person name="Geml J."/>
            <person name="Haridas S."/>
            <person name="Hughes K."/>
            <person name="Justo A."/>
            <person name="Karasinski D."/>
            <person name="Kautmanova I."/>
            <person name="Kiss B."/>
            <person name="Kocsube S."/>
            <person name="Kotiranta H."/>
            <person name="LaButti K.M."/>
            <person name="Lechner B.E."/>
            <person name="Liimatainen K."/>
            <person name="Lipzen A."/>
            <person name="Lukacs Z."/>
            <person name="Mihaltcheva S."/>
            <person name="Morgado L.N."/>
            <person name="Niskanen T."/>
            <person name="Noordeloos M.E."/>
            <person name="Ohm R.A."/>
            <person name="Ortiz-Santana B."/>
            <person name="Ovrebo C."/>
            <person name="Racz N."/>
            <person name="Riley R."/>
            <person name="Savchenko A."/>
            <person name="Shiryaev A."/>
            <person name="Soop K."/>
            <person name="Spirin V."/>
            <person name="Szebenyi C."/>
            <person name="Tomsovsky M."/>
            <person name="Tulloss R.E."/>
            <person name="Uehling J."/>
            <person name="Grigoriev I.V."/>
            <person name="Vagvolgyi C."/>
            <person name="Papp T."/>
            <person name="Martin F.M."/>
            <person name="Miettinen O."/>
            <person name="Hibbett D.S."/>
            <person name="Nagy L.G."/>
        </authorList>
    </citation>
    <scope>NUCLEOTIDE SEQUENCE [LARGE SCALE GENOMIC DNA]</scope>
    <source>
        <strain evidence="5 6">CBS 121175</strain>
    </source>
</reference>
<organism evidence="5 6">
    <name type="scientific">Coprinopsis marcescibilis</name>
    <name type="common">Agaric fungus</name>
    <name type="synonym">Psathyrella marcescibilis</name>
    <dbReference type="NCBI Taxonomy" id="230819"/>
    <lineage>
        <taxon>Eukaryota</taxon>
        <taxon>Fungi</taxon>
        <taxon>Dikarya</taxon>
        <taxon>Basidiomycota</taxon>
        <taxon>Agaricomycotina</taxon>
        <taxon>Agaricomycetes</taxon>
        <taxon>Agaricomycetidae</taxon>
        <taxon>Agaricales</taxon>
        <taxon>Agaricineae</taxon>
        <taxon>Psathyrellaceae</taxon>
        <taxon>Coprinopsis</taxon>
    </lineage>
</organism>
<dbReference type="GO" id="GO:0005643">
    <property type="term" value="C:nuclear pore"/>
    <property type="evidence" value="ECO:0007669"/>
    <property type="project" value="UniProtKB-SubCell"/>
</dbReference>
<name>A0A5C3LIG0_COPMA</name>
<gene>
    <name evidence="5" type="ORF">FA15DRAFT_612088</name>
</gene>
<dbReference type="STRING" id="230819.A0A5C3LIG0"/>
<dbReference type="OrthoDB" id="1918363at2759"/>
<evidence type="ECO:0000256" key="1">
    <source>
        <dbReference type="ARBA" id="ARBA00004259"/>
    </source>
</evidence>
<keyword evidence="4" id="KW-0653">Protein transport</keyword>
<dbReference type="PANTHER" id="PTHR11225:SF4">
    <property type="entry name" value="NUCLEAR PORE COMPLEX PROTEIN NUP93"/>
    <property type="match status" value="1"/>
</dbReference>
<evidence type="ECO:0000313" key="5">
    <source>
        <dbReference type="EMBL" id="TFK28341.1"/>
    </source>
</evidence>
<dbReference type="EMBL" id="ML210156">
    <property type="protein sequence ID" value="TFK28341.1"/>
    <property type="molecule type" value="Genomic_DNA"/>
</dbReference>